<keyword evidence="9" id="KW-1185">Reference proteome</keyword>
<evidence type="ECO:0000256" key="6">
    <source>
        <dbReference type="SAM" id="Phobius"/>
    </source>
</evidence>
<evidence type="ECO:0000313" key="9">
    <source>
        <dbReference type="Proteomes" id="UP001373159"/>
    </source>
</evidence>
<keyword evidence="3 4" id="KW-0620">Polyamine biosynthesis</keyword>
<evidence type="ECO:0000256" key="1">
    <source>
        <dbReference type="ARBA" id="ARBA00007867"/>
    </source>
</evidence>
<proteinExistence type="inferred from homology"/>
<evidence type="ECO:0000313" key="8">
    <source>
        <dbReference type="EMBL" id="MEK0306804.1"/>
    </source>
</evidence>
<feature type="transmembrane region" description="Helical" evidence="6">
    <location>
        <begin position="70"/>
        <end position="91"/>
    </location>
</feature>
<feature type="transmembrane region" description="Helical" evidence="6">
    <location>
        <begin position="237"/>
        <end position="261"/>
    </location>
</feature>
<comment type="similarity">
    <text evidence="1">Belongs to the spermidine/spermine synthase family.</text>
</comment>
<dbReference type="InterPro" id="IPR029063">
    <property type="entry name" value="SAM-dependent_MTases_sf"/>
</dbReference>
<feature type="transmembrane region" description="Helical" evidence="6">
    <location>
        <begin position="181"/>
        <end position="205"/>
    </location>
</feature>
<evidence type="ECO:0000256" key="2">
    <source>
        <dbReference type="ARBA" id="ARBA00022679"/>
    </source>
</evidence>
<dbReference type="PANTHER" id="PTHR43317:SF1">
    <property type="entry name" value="THERMOSPERMINE SYNTHASE ACAULIS5"/>
    <property type="match status" value="1"/>
</dbReference>
<feature type="domain" description="PABS" evidence="7">
    <location>
        <begin position="244"/>
        <end position="478"/>
    </location>
</feature>
<dbReference type="NCBIfam" id="NF037959">
    <property type="entry name" value="MFS_SpdSyn"/>
    <property type="match status" value="1"/>
</dbReference>
<dbReference type="CDD" id="cd02440">
    <property type="entry name" value="AdoMet_MTases"/>
    <property type="match status" value="1"/>
</dbReference>
<accession>A0ABU8ZQC0</accession>
<evidence type="ECO:0000259" key="7">
    <source>
        <dbReference type="PROSITE" id="PS51006"/>
    </source>
</evidence>
<evidence type="ECO:0000256" key="5">
    <source>
        <dbReference type="SAM" id="MobiDB-lite"/>
    </source>
</evidence>
<feature type="active site" description="Proton acceptor" evidence="4">
    <location>
        <position position="396"/>
    </location>
</feature>
<name>A0ABU8ZQC0_9BIFI</name>
<protein>
    <submittedName>
        <fullName evidence="8">Fused MFS/spermidine synthase</fullName>
    </submittedName>
</protein>
<organism evidence="8 9">
    <name type="scientific">Bifidobacterium favimelis</name>
    <dbReference type="NCBI Taxonomy" id="3122979"/>
    <lineage>
        <taxon>Bacteria</taxon>
        <taxon>Bacillati</taxon>
        <taxon>Actinomycetota</taxon>
        <taxon>Actinomycetes</taxon>
        <taxon>Bifidobacteriales</taxon>
        <taxon>Bifidobacteriaceae</taxon>
        <taxon>Bifidobacterium</taxon>
    </lineage>
</organism>
<dbReference type="EMBL" id="JBANBB010000001">
    <property type="protein sequence ID" value="MEK0306804.1"/>
    <property type="molecule type" value="Genomic_DNA"/>
</dbReference>
<dbReference type="Proteomes" id="UP001373159">
    <property type="component" value="Unassembled WGS sequence"/>
</dbReference>
<comment type="caution">
    <text evidence="8">The sequence shown here is derived from an EMBL/GenBank/DDBJ whole genome shotgun (WGS) entry which is preliminary data.</text>
</comment>
<reference evidence="8 9" key="1">
    <citation type="submission" date="2024-02" db="EMBL/GenBank/DDBJ databases">
        <title>Bifidobacterium honeyensis sp. nov., isolated from the comb honey.</title>
        <authorList>
            <person name="Liu W."/>
            <person name="Li Y."/>
        </authorList>
    </citation>
    <scope>NUCLEOTIDE SEQUENCE [LARGE SCALE GENOMIC DNA]</scope>
    <source>
        <strain evidence="8 9">IMAU50988</strain>
    </source>
</reference>
<keyword evidence="6" id="KW-0812">Transmembrane</keyword>
<feature type="transmembrane region" description="Helical" evidence="6">
    <location>
        <begin position="103"/>
        <end position="134"/>
    </location>
</feature>
<evidence type="ECO:0000256" key="4">
    <source>
        <dbReference type="PROSITE-ProRule" id="PRU00354"/>
    </source>
</evidence>
<sequence length="576" mass="61419">MTDDHALAGQDGAGVPGAGKSDRGKPPTDRPILGSRIFLYVTEFFSGMAVMAAELGASRLLAPYFSSSQIVWTIIIGTIMIALALGAVAGGRWADRDPDPDRLYMRIMVAAVWIALIPLVGKYLIILVSGLLIVTVSTNFLVLAAFVSCLVIFVPPLFLLGTITPGLVKNATDSLDDNASVVGRLSACNTVGSILGTFLPTFVTIPAVGTFVTFLIFSGVLLLVALVYFLSSYVRRLACAAAAAIYVVSAALSPLTGFAFWEKGLTYEGESIYNYLQVKTLSDRTILSTNVLFGVQSVTMKRPGMTGMYYDTALAAPLMADQARSALILGMGTGTYARQLKRYYPQMSIQGVESDRSISDLAVRYFGQPADLPVSTYDGRAWLAASRQHYDLIMVDAYQDITIPFQMSSVEFFSLVKDHLNPGGVMVVNMNMIDDGQGSINAALTATIAKVFGRDSLLTADVPQTTNRELFAKKTADRAQGGGSGTMASLAGTGRLASAAAAMDGRGKTELMPEMERVSADLTPVAKGSGMVLTDDKAPVEVLGMHAIDGIISREVGPYQRILREEGIGGLLRQIS</sequence>
<gene>
    <name evidence="8" type="ORF">V8P97_04925</name>
</gene>
<feature type="transmembrane region" description="Helical" evidence="6">
    <location>
        <begin position="140"/>
        <end position="160"/>
    </location>
</feature>
<keyword evidence="2 4" id="KW-0808">Transferase</keyword>
<feature type="transmembrane region" description="Helical" evidence="6">
    <location>
        <begin position="37"/>
        <end position="58"/>
    </location>
</feature>
<dbReference type="Gene3D" id="3.40.50.150">
    <property type="entry name" value="Vaccinia Virus protein VP39"/>
    <property type="match status" value="1"/>
</dbReference>
<evidence type="ECO:0000256" key="3">
    <source>
        <dbReference type="ARBA" id="ARBA00023115"/>
    </source>
</evidence>
<dbReference type="Pfam" id="PF01564">
    <property type="entry name" value="Spermine_synth"/>
    <property type="match status" value="1"/>
</dbReference>
<dbReference type="InterPro" id="IPR030374">
    <property type="entry name" value="PABS"/>
</dbReference>
<dbReference type="SUPFAM" id="SSF53335">
    <property type="entry name" value="S-adenosyl-L-methionine-dependent methyltransferases"/>
    <property type="match status" value="1"/>
</dbReference>
<keyword evidence="6" id="KW-0472">Membrane</keyword>
<feature type="transmembrane region" description="Helical" evidence="6">
    <location>
        <begin position="211"/>
        <end position="230"/>
    </location>
</feature>
<dbReference type="RefSeq" id="WP_340469358.1">
    <property type="nucleotide sequence ID" value="NZ_JBANBB010000001.1"/>
</dbReference>
<keyword evidence="6" id="KW-1133">Transmembrane helix</keyword>
<dbReference type="PROSITE" id="PS51006">
    <property type="entry name" value="PABS_2"/>
    <property type="match status" value="1"/>
</dbReference>
<dbReference type="PANTHER" id="PTHR43317">
    <property type="entry name" value="THERMOSPERMINE SYNTHASE ACAULIS5"/>
    <property type="match status" value="1"/>
</dbReference>
<feature type="region of interest" description="Disordered" evidence="5">
    <location>
        <begin position="1"/>
        <end position="29"/>
    </location>
</feature>